<name>A0A8R1EUY8_CAEJA</name>
<dbReference type="EnsemblMetazoa" id="CJA41020.1">
    <property type="protein sequence ID" value="CJA41020.1"/>
    <property type="gene ID" value="WBGene00216868"/>
</dbReference>
<feature type="zinc finger region" description="C3H1-type" evidence="6">
    <location>
        <begin position="132"/>
        <end position="161"/>
    </location>
</feature>
<evidence type="ECO:0000313" key="10">
    <source>
        <dbReference type="Proteomes" id="UP000005237"/>
    </source>
</evidence>
<dbReference type="Pfam" id="PF14608">
    <property type="entry name" value="zf-CCCH_2"/>
    <property type="match status" value="2"/>
</dbReference>
<dbReference type="GO" id="GO:0000209">
    <property type="term" value="P:protein polyubiquitination"/>
    <property type="evidence" value="ECO:0007669"/>
    <property type="project" value="InterPro"/>
</dbReference>
<evidence type="ECO:0000256" key="4">
    <source>
        <dbReference type="ARBA" id="ARBA00022771"/>
    </source>
</evidence>
<dbReference type="GO" id="GO:0061630">
    <property type="term" value="F:ubiquitin protein ligase activity"/>
    <property type="evidence" value="ECO:0007669"/>
    <property type="project" value="UniProtKB-EC"/>
</dbReference>
<feature type="domain" description="C3H1-type" evidence="8">
    <location>
        <begin position="30"/>
        <end position="57"/>
    </location>
</feature>
<keyword evidence="5 6" id="KW-0862">Zinc</keyword>
<evidence type="ECO:0000256" key="6">
    <source>
        <dbReference type="PROSITE-ProRule" id="PRU00723"/>
    </source>
</evidence>
<feature type="compositionally biased region" description="Basic and acidic residues" evidence="7">
    <location>
        <begin position="57"/>
        <end position="75"/>
    </location>
</feature>
<feature type="domain" description="C3H1-type" evidence="8">
    <location>
        <begin position="132"/>
        <end position="161"/>
    </location>
</feature>
<sequence>MPRSEQHCRYFTNGICSKGDSCTFVHDQSRRNENVCHFNLVGKCSFGQSCRFLHTRPRNDERPNAKNVKKGENQRVRPVQLKDPVSGLNAHAVEFVPSWKKNTAAVSSPVSYASAISGGPSTSSSAPPPFQLAQLPLCPYFEKNGECSRKDTDCQFVHGDYCDMCNGWSLHPHNEEKRKAHQT</sequence>
<evidence type="ECO:0000256" key="2">
    <source>
        <dbReference type="ARBA" id="ARBA00012483"/>
    </source>
</evidence>
<dbReference type="InterPro" id="IPR000571">
    <property type="entry name" value="Znf_CCCH"/>
</dbReference>
<accession>A0A8R1EUY8</accession>
<evidence type="ECO:0000256" key="3">
    <source>
        <dbReference type="ARBA" id="ARBA00022723"/>
    </source>
</evidence>
<evidence type="ECO:0000256" key="7">
    <source>
        <dbReference type="SAM" id="MobiDB-lite"/>
    </source>
</evidence>
<reference evidence="9" key="2">
    <citation type="submission" date="2022-06" db="UniProtKB">
        <authorList>
            <consortium name="EnsemblMetazoa"/>
        </authorList>
    </citation>
    <scope>IDENTIFICATION</scope>
    <source>
        <strain evidence="9">DF5081</strain>
    </source>
</reference>
<dbReference type="InterPro" id="IPR045072">
    <property type="entry name" value="MKRN-like"/>
</dbReference>
<keyword evidence="4 6" id="KW-0863">Zinc-finger</keyword>
<dbReference type="Proteomes" id="UP000005237">
    <property type="component" value="Unassembled WGS sequence"/>
</dbReference>
<dbReference type="Gene3D" id="4.10.1000.10">
    <property type="entry name" value="Zinc finger, CCCH-type"/>
    <property type="match status" value="1"/>
</dbReference>
<comment type="catalytic activity">
    <reaction evidence="1">
        <text>S-ubiquitinyl-[E2 ubiquitin-conjugating enzyme]-L-cysteine + [acceptor protein]-L-lysine = [E2 ubiquitin-conjugating enzyme]-L-cysteine + N(6)-ubiquitinyl-[acceptor protein]-L-lysine.</text>
        <dbReference type="EC" id="2.3.2.27"/>
    </reaction>
</comment>
<dbReference type="EC" id="2.3.2.27" evidence="2"/>
<proteinExistence type="predicted"/>
<dbReference type="SUPFAM" id="SSF90229">
    <property type="entry name" value="CCCH zinc finger"/>
    <property type="match status" value="1"/>
</dbReference>
<feature type="zinc finger region" description="C3H1-type" evidence="6">
    <location>
        <begin position="30"/>
        <end position="57"/>
    </location>
</feature>
<dbReference type="GO" id="GO:0008270">
    <property type="term" value="F:zinc ion binding"/>
    <property type="evidence" value="ECO:0007669"/>
    <property type="project" value="UniProtKB-KW"/>
</dbReference>
<evidence type="ECO:0000313" key="9">
    <source>
        <dbReference type="EnsemblMetazoa" id="CJA41020.1"/>
    </source>
</evidence>
<feature type="region of interest" description="Disordered" evidence="7">
    <location>
        <begin position="55"/>
        <end position="77"/>
    </location>
</feature>
<feature type="zinc finger region" description="C3H1-type" evidence="6">
    <location>
        <begin position="2"/>
        <end position="29"/>
    </location>
</feature>
<dbReference type="SMART" id="SM00356">
    <property type="entry name" value="ZnF_C3H1"/>
    <property type="match status" value="3"/>
</dbReference>
<protein>
    <recommendedName>
        <fullName evidence="2">RING-type E3 ubiquitin transferase</fullName>
        <ecNumber evidence="2">2.3.2.27</ecNumber>
    </recommendedName>
</protein>
<evidence type="ECO:0000259" key="8">
    <source>
        <dbReference type="PROSITE" id="PS50103"/>
    </source>
</evidence>
<evidence type="ECO:0000256" key="1">
    <source>
        <dbReference type="ARBA" id="ARBA00000900"/>
    </source>
</evidence>
<organism evidence="9 10">
    <name type="scientific">Caenorhabditis japonica</name>
    <dbReference type="NCBI Taxonomy" id="281687"/>
    <lineage>
        <taxon>Eukaryota</taxon>
        <taxon>Metazoa</taxon>
        <taxon>Ecdysozoa</taxon>
        <taxon>Nematoda</taxon>
        <taxon>Chromadorea</taxon>
        <taxon>Rhabditida</taxon>
        <taxon>Rhabditina</taxon>
        <taxon>Rhabditomorpha</taxon>
        <taxon>Rhabditoidea</taxon>
        <taxon>Rhabditidae</taxon>
        <taxon>Peloderinae</taxon>
        <taxon>Caenorhabditis</taxon>
    </lineage>
</organism>
<keyword evidence="10" id="KW-1185">Reference proteome</keyword>
<evidence type="ECO:0000256" key="5">
    <source>
        <dbReference type="ARBA" id="ARBA00022833"/>
    </source>
</evidence>
<dbReference type="PANTHER" id="PTHR11224">
    <property type="entry name" value="MAKORIN-RELATED"/>
    <property type="match status" value="1"/>
</dbReference>
<dbReference type="PANTHER" id="PTHR11224:SF10">
    <property type="entry name" value="IP09428P-RELATED"/>
    <property type="match status" value="1"/>
</dbReference>
<dbReference type="AlphaFoldDB" id="A0A8R1EUY8"/>
<keyword evidence="3 6" id="KW-0479">Metal-binding</keyword>
<reference evidence="10" key="1">
    <citation type="submission" date="2010-08" db="EMBL/GenBank/DDBJ databases">
        <authorList>
            <consortium name="Caenorhabditis japonica Sequencing Consortium"/>
            <person name="Wilson R.K."/>
        </authorList>
    </citation>
    <scope>NUCLEOTIDE SEQUENCE [LARGE SCALE GENOMIC DNA]</scope>
    <source>
        <strain evidence="10">DF5081</strain>
    </source>
</reference>
<dbReference type="Pfam" id="PF18345">
    <property type="entry name" value="zf_CCCH_4"/>
    <property type="match status" value="1"/>
</dbReference>
<dbReference type="InterPro" id="IPR036855">
    <property type="entry name" value="Znf_CCCH_sf"/>
</dbReference>
<dbReference type="PROSITE" id="PS50103">
    <property type="entry name" value="ZF_C3H1"/>
    <property type="match status" value="3"/>
</dbReference>
<feature type="domain" description="C3H1-type" evidence="8">
    <location>
        <begin position="2"/>
        <end position="29"/>
    </location>
</feature>